<reference evidence="2 3" key="1">
    <citation type="submission" date="2019-02" db="EMBL/GenBank/DDBJ databases">
        <title>Deep-cultivation of Planctomycetes and their phenomic and genomic characterization uncovers novel biology.</title>
        <authorList>
            <person name="Wiegand S."/>
            <person name="Jogler M."/>
            <person name="Boedeker C."/>
            <person name="Pinto D."/>
            <person name="Vollmers J."/>
            <person name="Rivas-Marin E."/>
            <person name="Kohn T."/>
            <person name="Peeters S.H."/>
            <person name="Heuer A."/>
            <person name="Rast P."/>
            <person name="Oberbeckmann S."/>
            <person name="Bunk B."/>
            <person name="Jeske O."/>
            <person name="Meyerdierks A."/>
            <person name="Storesund J.E."/>
            <person name="Kallscheuer N."/>
            <person name="Luecker S."/>
            <person name="Lage O.M."/>
            <person name="Pohl T."/>
            <person name="Merkel B.J."/>
            <person name="Hornburger P."/>
            <person name="Mueller R.-W."/>
            <person name="Bruemmer F."/>
            <person name="Labrenz M."/>
            <person name="Spormann A.M."/>
            <person name="Op den Camp H."/>
            <person name="Overmann J."/>
            <person name="Amann R."/>
            <person name="Jetten M.S.M."/>
            <person name="Mascher T."/>
            <person name="Medema M.H."/>
            <person name="Devos D.P."/>
            <person name="Kaster A.-K."/>
            <person name="Ovreas L."/>
            <person name="Rohde M."/>
            <person name="Galperin M.Y."/>
            <person name="Jogler C."/>
        </authorList>
    </citation>
    <scope>NUCLEOTIDE SEQUENCE [LARGE SCALE GENOMIC DNA]</scope>
    <source>
        <strain evidence="2 3">ETA_A1</strain>
    </source>
</reference>
<dbReference type="Proteomes" id="UP000319576">
    <property type="component" value="Chromosome"/>
</dbReference>
<dbReference type="EMBL" id="CP036273">
    <property type="protein sequence ID" value="QDU21015.1"/>
    <property type="molecule type" value="Genomic_DNA"/>
</dbReference>
<name>A0A517XU27_9BACT</name>
<organism evidence="2 3">
    <name type="scientific">Urbifossiella limnaea</name>
    <dbReference type="NCBI Taxonomy" id="2528023"/>
    <lineage>
        <taxon>Bacteria</taxon>
        <taxon>Pseudomonadati</taxon>
        <taxon>Planctomycetota</taxon>
        <taxon>Planctomycetia</taxon>
        <taxon>Gemmatales</taxon>
        <taxon>Gemmataceae</taxon>
        <taxon>Urbifossiella</taxon>
    </lineage>
</organism>
<dbReference type="CDD" id="cd00229">
    <property type="entry name" value="SGNH_hydrolase"/>
    <property type="match status" value="1"/>
</dbReference>
<dbReference type="OrthoDB" id="9815670at2"/>
<accession>A0A517XU27</accession>
<dbReference type="Gene3D" id="3.40.50.1110">
    <property type="entry name" value="SGNH hydrolase"/>
    <property type="match status" value="1"/>
</dbReference>
<dbReference type="InterPro" id="IPR036514">
    <property type="entry name" value="SGNH_hydro_sf"/>
</dbReference>
<dbReference type="PANTHER" id="PTHR30383">
    <property type="entry name" value="THIOESTERASE 1/PROTEASE 1/LYSOPHOSPHOLIPASE L1"/>
    <property type="match status" value="1"/>
</dbReference>
<keyword evidence="3" id="KW-1185">Reference proteome</keyword>
<dbReference type="GO" id="GO:0004622">
    <property type="term" value="F:phosphatidylcholine lysophospholipase activity"/>
    <property type="evidence" value="ECO:0007669"/>
    <property type="project" value="TreeGrafter"/>
</dbReference>
<dbReference type="RefSeq" id="WP_145239559.1">
    <property type="nucleotide sequence ID" value="NZ_CP036273.1"/>
</dbReference>
<dbReference type="InterPro" id="IPR051532">
    <property type="entry name" value="Ester_Hydrolysis_Enzymes"/>
</dbReference>
<dbReference type="KEGG" id="uli:ETAA1_29780"/>
<dbReference type="AlphaFoldDB" id="A0A517XU27"/>
<dbReference type="SUPFAM" id="SSF52266">
    <property type="entry name" value="SGNH hydrolase"/>
    <property type="match status" value="1"/>
</dbReference>
<proteinExistence type="predicted"/>
<dbReference type="Pfam" id="PF13472">
    <property type="entry name" value="Lipase_GDSL_2"/>
    <property type="match status" value="1"/>
</dbReference>
<dbReference type="PANTHER" id="PTHR30383:SF26">
    <property type="entry name" value="SGNH HYDROLASE-TYPE ESTERASE DOMAIN-CONTAINING PROTEIN"/>
    <property type="match status" value="1"/>
</dbReference>
<evidence type="ECO:0000313" key="3">
    <source>
        <dbReference type="Proteomes" id="UP000319576"/>
    </source>
</evidence>
<sequence>MPAWLYSIAVAFVLAAGLSAGQDGKKDAPKTPPKKAPQPALAPVVDVPGLPRVLLIGDSISIGYTLPVREKLKAVANVHRPPTNCGPTTRGVAQLDGWLGDGRWDVIHFNFGLHDLKFVDDKGQNTSPDKGKVQVPVEEYRKNLDALVGRMKKTGAKLIFATTTPVPEKEPARRADADRAYNAAAREVMARHGVAVNDLDAFVRGRKGEGQLPNNVHFTPDGYTALAGQVAAEVRKALGR</sequence>
<feature type="domain" description="SGNH hydrolase-type esterase" evidence="1">
    <location>
        <begin position="56"/>
        <end position="224"/>
    </location>
</feature>
<evidence type="ECO:0000313" key="2">
    <source>
        <dbReference type="EMBL" id="QDU21015.1"/>
    </source>
</evidence>
<evidence type="ECO:0000259" key="1">
    <source>
        <dbReference type="Pfam" id="PF13472"/>
    </source>
</evidence>
<gene>
    <name evidence="2" type="ORF">ETAA1_29780</name>
</gene>
<dbReference type="InterPro" id="IPR013830">
    <property type="entry name" value="SGNH_hydro"/>
</dbReference>
<protein>
    <recommendedName>
        <fullName evidence="1">SGNH hydrolase-type esterase domain-containing protein</fullName>
    </recommendedName>
</protein>